<feature type="compositionally biased region" description="Basic residues" evidence="14">
    <location>
        <begin position="245"/>
        <end position="254"/>
    </location>
</feature>
<evidence type="ECO:0000256" key="6">
    <source>
        <dbReference type="ARBA" id="ARBA00022782"/>
    </source>
</evidence>
<dbReference type="KEGG" id="loc:107076786"/>
<dbReference type="SMART" id="SM00360">
    <property type="entry name" value="RRM"/>
    <property type="match status" value="1"/>
</dbReference>
<dbReference type="InterPro" id="IPR000504">
    <property type="entry name" value="RRM_dom"/>
</dbReference>
<dbReference type="EMBL" id="AHAT01014076">
    <property type="status" value="NOT_ANNOTATED_CDS"/>
    <property type="molecule type" value="Genomic_DNA"/>
</dbReference>
<evidence type="ECO:0000256" key="3">
    <source>
        <dbReference type="ARBA" id="ARBA00011738"/>
    </source>
</evidence>
<dbReference type="InterPro" id="IPR035979">
    <property type="entry name" value="RBD_domain_sf"/>
</dbReference>
<dbReference type="Bgee" id="ENSLOCG00000009642">
    <property type="expression patterns" value="Expressed in ovary and 3 other cell types or tissues"/>
</dbReference>
<reference evidence="16" key="3">
    <citation type="submission" date="2025-09" db="UniProtKB">
        <authorList>
            <consortium name="Ensembl"/>
        </authorList>
    </citation>
    <scope>IDENTIFICATION</scope>
</reference>
<reference evidence="17" key="1">
    <citation type="submission" date="2011-12" db="EMBL/GenBank/DDBJ databases">
        <title>The Draft Genome of Lepisosteus oculatus.</title>
        <authorList>
            <consortium name="The Broad Institute Genome Assembly &amp; Analysis Group"/>
            <consortium name="Computational R&amp;D Group"/>
            <consortium name="and Sequencing Platform"/>
            <person name="Di Palma F."/>
            <person name="Alfoldi J."/>
            <person name="Johnson J."/>
            <person name="Berlin A."/>
            <person name="Gnerre S."/>
            <person name="Jaffe D."/>
            <person name="MacCallum I."/>
            <person name="Young S."/>
            <person name="Walker B.J."/>
            <person name="Lander E.S."/>
            <person name="Lindblad-Toh K."/>
        </authorList>
    </citation>
    <scope>NUCLEOTIDE SEQUENCE [LARGE SCALE GENOMIC DNA]</scope>
</reference>
<feature type="compositionally biased region" description="Basic and acidic residues" evidence="14">
    <location>
        <begin position="228"/>
        <end position="244"/>
    </location>
</feature>
<feature type="region of interest" description="Disordered" evidence="14">
    <location>
        <begin position="226"/>
        <end position="254"/>
    </location>
</feature>
<dbReference type="STRING" id="7918.ENSLOCP00000011784"/>
<dbReference type="GO" id="GO:0005634">
    <property type="term" value="C:nucleus"/>
    <property type="evidence" value="ECO:0000318"/>
    <property type="project" value="GO_Central"/>
</dbReference>
<evidence type="ECO:0000256" key="13">
    <source>
        <dbReference type="PROSITE-ProRule" id="PRU00176"/>
    </source>
</evidence>
<dbReference type="InterPro" id="IPR052285">
    <property type="entry name" value="NEXT_complex_subunit"/>
</dbReference>
<accession>W5MTS5</accession>
<dbReference type="OrthoDB" id="407442at2759"/>
<dbReference type="GeneTree" id="ENSGT00870000136493"/>
<dbReference type="Proteomes" id="UP000018468">
    <property type="component" value="Linkage group LG3"/>
</dbReference>
<evidence type="ECO:0000313" key="16">
    <source>
        <dbReference type="Ensembl" id="ENSLOCP00000011784.1"/>
    </source>
</evidence>
<dbReference type="InParanoid" id="W5MTS5"/>
<dbReference type="InterPro" id="IPR012677">
    <property type="entry name" value="Nucleotide-bd_a/b_plait_sf"/>
</dbReference>
<dbReference type="FunFam" id="3.30.70.330:FF:000325">
    <property type="entry name" value="splicing regulator RBM11 isoform X1"/>
    <property type="match status" value="1"/>
</dbReference>
<dbReference type="CDD" id="cd12593">
    <property type="entry name" value="RRM_RBM11"/>
    <property type="match status" value="1"/>
</dbReference>
<evidence type="ECO:0000256" key="11">
    <source>
        <dbReference type="ARBA" id="ARBA00069251"/>
    </source>
</evidence>
<comment type="subcellular location">
    <subcellularLocation>
        <location evidence="1">Nucleus speckle</location>
    </subcellularLocation>
    <subcellularLocation>
        <location evidence="2">Nucleus</location>
        <location evidence="2">Nucleoplasm</location>
    </subcellularLocation>
</comment>
<evidence type="ECO:0000313" key="17">
    <source>
        <dbReference type="Proteomes" id="UP000018468"/>
    </source>
</evidence>
<sequence length="254" mass="29043">MFAMYNSYNEAEKTVFVGNLDSSVREEILFELFLQAGPLTKVTIAKDKDGRQRSYGFVCYKHREAVPYAIALLNGICLYGRPIKLQYRLGSSHNAEAHAVFPVLENGPGKPSQESYRTVCCQKASVFPSSAVSTCLSQENLCWQNPMFCSPIQPYSMDAQIAQQQSYLPDAFSQQSRMTSLSWFVQSCPASSSFVQWTHAQQDQQDQLSEFLSYSWVREGQVVDTWDTDQKERRTKKTQDGKQEFRKHKSKHKI</sequence>
<dbReference type="GO" id="GO:0030154">
    <property type="term" value="P:cell differentiation"/>
    <property type="evidence" value="ECO:0007669"/>
    <property type="project" value="UniProtKB-KW"/>
</dbReference>
<name>W5MTS5_LEPOC</name>
<dbReference type="InterPro" id="IPR034501">
    <property type="entry name" value="RBM11_RRM"/>
</dbReference>
<dbReference type="AlphaFoldDB" id="W5MTS5"/>
<dbReference type="eggNOG" id="ENOG502RYIT">
    <property type="taxonomic scope" value="Eukaryota"/>
</dbReference>
<dbReference type="GO" id="GO:0008380">
    <property type="term" value="P:RNA splicing"/>
    <property type="evidence" value="ECO:0007669"/>
    <property type="project" value="UniProtKB-KW"/>
</dbReference>
<dbReference type="PANTHER" id="PTHR13798:SF11">
    <property type="entry name" value="RNA-BINDING PROTEIN 7-RELATED"/>
    <property type="match status" value="1"/>
</dbReference>
<dbReference type="HOGENOM" id="CLU_1165534_0_0_1"/>
<keyword evidence="6" id="KW-0221">Differentiation</keyword>
<keyword evidence="8" id="KW-0508">mRNA splicing</keyword>
<dbReference type="GO" id="GO:0006397">
    <property type="term" value="P:mRNA processing"/>
    <property type="evidence" value="ECO:0007669"/>
    <property type="project" value="UniProtKB-KW"/>
</dbReference>
<keyword evidence="17" id="KW-1185">Reference proteome</keyword>
<dbReference type="PROSITE" id="PS50102">
    <property type="entry name" value="RRM"/>
    <property type="match status" value="1"/>
</dbReference>
<evidence type="ECO:0000256" key="8">
    <source>
        <dbReference type="ARBA" id="ARBA00023187"/>
    </source>
</evidence>
<keyword evidence="7 13" id="KW-0694">RNA-binding</keyword>
<dbReference type="EMBL" id="AHAT01014077">
    <property type="status" value="NOT_ANNOTATED_CDS"/>
    <property type="molecule type" value="Genomic_DNA"/>
</dbReference>
<evidence type="ECO:0000256" key="4">
    <source>
        <dbReference type="ARBA" id="ARBA00022473"/>
    </source>
</evidence>
<dbReference type="GeneID" id="107076786"/>
<feature type="domain" description="RRM" evidence="15">
    <location>
        <begin position="13"/>
        <end position="90"/>
    </location>
</feature>
<reference evidence="16" key="2">
    <citation type="submission" date="2025-08" db="UniProtKB">
        <authorList>
            <consortium name="Ensembl"/>
        </authorList>
    </citation>
    <scope>IDENTIFICATION</scope>
</reference>
<comment type="function">
    <text evidence="10">Tissue-specific splicing factor with potential implication in the regulation of alternative splicing during neuron and germ cell differentiation. Antagonizes SRSF1-mediated BCL-X splicing. May affect the choice of alternative 5' splice sites by binding to specific sequences in exons and antagonizing the SR protein SRSF1.</text>
</comment>
<evidence type="ECO:0000256" key="9">
    <source>
        <dbReference type="ARBA" id="ARBA00023242"/>
    </source>
</evidence>
<dbReference type="SUPFAM" id="SSF54928">
    <property type="entry name" value="RNA-binding domain, RBD"/>
    <property type="match status" value="1"/>
</dbReference>
<evidence type="ECO:0000256" key="12">
    <source>
        <dbReference type="ARBA" id="ARBA00075690"/>
    </source>
</evidence>
<keyword evidence="5" id="KW-0507">mRNA processing</keyword>
<evidence type="ECO:0000256" key="1">
    <source>
        <dbReference type="ARBA" id="ARBA00004324"/>
    </source>
</evidence>
<evidence type="ECO:0000259" key="15">
    <source>
        <dbReference type="PROSITE" id="PS50102"/>
    </source>
</evidence>
<dbReference type="PANTHER" id="PTHR13798">
    <property type="entry name" value="RNA BINDING MOTIF RBM PROTEIN -RELATED"/>
    <property type="match status" value="1"/>
</dbReference>
<dbReference type="Gene3D" id="3.30.70.330">
    <property type="match status" value="1"/>
</dbReference>
<evidence type="ECO:0000256" key="7">
    <source>
        <dbReference type="ARBA" id="ARBA00022884"/>
    </source>
</evidence>
<evidence type="ECO:0000256" key="10">
    <source>
        <dbReference type="ARBA" id="ARBA00059611"/>
    </source>
</evidence>
<proteinExistence type="predicted"/>
<organism evidence="16 17">
    <name type="scientific">Lepisosteus oculatus</name>
    <name type="common">Spotted gar</name>
    <dbReference type="NCBI Taxonomy" id="7918"/>
    <lineage>
        <taxon>Eukaryota</taxon>
        <taxon>Metazoa</taxon>
        <taxon>Chordata</taxon>
        <taxon>Craniata</taxon>
        <taxon>Vertebrata</taxon>
        <taxon>Euteleostomi</taxon>
        <taxon>Actinopterygii</taxon>
        <taxon>Neopterygii</taxon>
        <taxon>Holostei</taxon>
        <taxon>Semionotiformes</taxon>
        <taxon>Lepisosteidae</taxon>
        <taxon>Lepisosteus</taxon>
    </lineage>
</organism>
<dbReference type="Pfam" id="PF00076">
    <property type="entry name" value="RRM_1"/>
    <property type="match status" value="1"/>
</dbReference>
<dbReference type="GO" id="GO:0008266">
    <property type="term" value="F:poly(U) RNA binding"/>
    <property type="evidence" value="ECO:0007669"/>
    <property type="project" value="UniProtKB-ARBA"/>
</dbReference>
<dbReference type="Ensembl" id="ENSLOCT00000011802.1">
    <property type="protein sequence ID" value="ENSLOCP00000011784.1"/>
    <property type="gene ID" value="ENSLOCG00000009642.1"/>
</dbReference>
<dbReference type="GO" id="GO:0003727">
    <property type="term" value="F:single-stranded RNA binding"/>
    <property type="evidence" value="ECO:0000318"/>
    <property type="project" value="GO_Central"/>
</dbReference>
<dbReference type="GO" id="GO:0000381">
    <property type="term" value="P:regulation of alternative mRNA splicing, via spliceosome"/>
    <property type="evidence" value="ECO:0000318"/>
    <property type="project" value="GO_Central"/>
</dbReference>
<protein>
    <recommendedName>
        <fullName evidence="11">Splicing regulator RBM11</fullName>
    </recommendedName>
    <alternativeName>
        <fullName evidence="12">RNA-binding motif protein 11</fullName>
    </alternativeName>
</protein>
<evidence type="ECO:0000256" key="14">
    <source>
        <dbReference type="SAM" id="MobiDB-lite"/>
    </source>
</evidence>
<keyword evidence="4" id="KW-0217">Developmental protein</keyword>
<dbReference type="GO" id="GO:0016607">
    <property type="term" value="C:nuclear speck"/>
    <property type="evidence" value="ECO:0007669"/>
    <property type="project" value="UniProtKB-SubCell"/>
</dbReference>
<evidence type="ECO:0000256" key="5">
    <source>
        <dbReference type="ARBA" id="ARBA00022664"/>
    </source>
</evidence>
<comment type="subunit">
    <text evidence="3">Homodimer.</text>
</comment>
<evidence type="ECO:0000256" key="2">
    <source>
        <dbReference type="ARBA" id="ARBA00004642"/>
    </source>
</evidence>
<keyword evidence="9" id="KW-0539">Nucleus</keyword>